<evidence type="ECO:0000313" key="2">
    <source>
        <dbReference type="EMBL" id="PQB08798.1"/>
    </source>
</evidence>
<accession>A0A2S7L243</accession>
<organism evidence="2 3">
    <name type="scientific">Polaribacter filamentus</name>
    <dbReference type="NCBI Taxonomy" id="53483"/>
    <lineage>
        <taxon>Bacteria</taxon>
        <taxon>Pseudomonadati</taxon>
        <taxon>Bacteroidota</taxon>
        <taxon>Flavobacteriia</taxon>
        <taxon>Flavobacteriales</taxon>
        <taxon>Flavobacteriaceae</taxon>
    </lineage>
</organism>
<feature type="signal peptide" evidence="1">
    <location>
        <begin position="1"/>
        <end position="19"/>
    </location>
</feature>
<dbReference type="EMBL" id="MQUA01000008">
    <property type="protein sequence ID" value="PQB08798.1"/>
    <property type="molecule type" value="Genomic_DNA"/>
</dbReference>
<sequence length="289" mass="31072">MKKNYIFTLLIALCLTAVSFGQVSLPHYDGFDYTVGADLGAQTNWENFSGTVNEIDAVSGSLSYEGLESSTGNSVYLEGLSYDSQILFSEVTSGEVFSSFIIKVTDISKMTDYTDGGYFAMFASGTTSFNARLWVHPATNPVASTFNFAITNGSSGTGFGSDYNVDDEILIVMSYNTTSGVMNAWINPSSSDFEGSTAPTVTLTDTDATPNATNRFILRQDSVDETPGMIIDELRLGTTWASVTPAAAAASVKNNSIEGFATYPNPITNNRFTISSNSNGKKNLLFLMF</sequence>
<evidence type="ECO:0000313" key="3">
    <source>
        <dbReference type="Proteomes" id="UP000239522"/>
    </source>
</evidence>
<protein>
    <recommendedName>
        <fullName evidence="4">PEP-CTERM sorting domain-containing protein</fullName>
    </recommendedName>
</protein>
<keyword evidence="3" id="KW-1185">Reference proteome</keyword>
<keyword evidence="1" id="KW-0732">Signal</keyword>
<dbReference type="Proteomes" id="UP000239522">
    <property type="component" value="Unassembled WGS sequence"/>
</dbReference>
<reference evidence="2 3" key="1">
    <citation type="submission" date="2016-11" db="EMBL/GenBank/DDBJ databases">
        <title>Trade-off between light-utilization and light-protection in marine flavobacteria.</title>
        <authorList>
            <person name="Kumagai Y."/>
        </authorList>
    </citation>
    <scope>NUCLEOTIDE SEQUENCE [LARGE SCALE GENOMIC DNA]</scope>
    <source>
        <strain evidence="2 3">ATCC 700397</strain>
    </source>
</reference>
<proteinExistence type="predicted"/>
<evidence type="ECO:0000256" key="1">
    <source>
        <dbReference type="SAM" id="SignalP"/>
    </source>
</evidence>
<dbReference type="OrthoDB" id="1056765at2"/>
<comment type="caution">
    <text evidence="2">The sequence shown here is derived from an EMBL/GenBank/DDBJ whole genome shotgun (WGS) entry which is preliminary data.</text>
</comment>
<evidence type="ECO:0008006" key="4">
    <source>
        <dbReference type="Google" id="ProtNLM"/>
    </source>
</evidence>
<dbReference type="AlphaFoldDB" id="A0A2S7L243"/>
<name>A0A2S7L243_9FLAO</name>
<dbReference type="RefSeq" id="WP_104808333.1">
    <property type="nucleotide sequence ID" value="NZ_MQUA01000008.1"/>
</dbReference>
<gene>
    <name evidence="2" type="ORF">BST83_01830</name>
</gene>
<feature type="chain" id="PRO_5015584362" description="PEP-CTERM sorting domain-containing protein" evidence="1">
    <location>
        <begin position="20"/>
        <end position="289"/>
    </location>
</feature>